<feature type="region of interest" description="Disordered" evidence="1">
    <location>
        <begin position="30"/>
        <end position="69"/>
    </location>
</feature>
<dbReference type="EMBL" id="BMWE01000004">
    <property type="protein sequence ID" value="GGY12672.1"/>
    <property type="molecule type" value="Genomic_DNA"/>
</dbReference>
<organism evidence="2 3">
    <name type="scientific">Streptomyces djakartensis</name>
    <dbReference type="NCBI Taxonomy" id="68193"/>
    <lineage>
        <taxon>Bacteria</taxon>
        <taxon>Bacillati</taxon>
        <taxon>Actinomycetota</taxon>
        <taxon>Actinomycetes</taxon>
        <taxon>Kitasatosporales</taxon>
        <taxon>Streptomycetaceae</taxon>
        <taxon>Streptomyces</taxon>
    </lineage>
</organism>
<reference evidence="3" key="1">
    <citation type="journal article" date="2019" name="Int. J. Syst. Evol. Microbiol.">
        <title>The Global Catalogue of Microorganisms (GCM) 10K type strain sequencing project: providing services to taxonomists for standard genome sequencing and annotation.</title>
        <authorList>
            <consortium name="The Broad Institute Genomics Platform"/>
            <consortium name="The Broad Institute Genome Sequencing Center for Infectious Disease"/>
            <person name="Wu L."/>
            <person name="Ma J."/>
        </authorList>
    </citation>
    <scope>NUCLEOTIDE SEQUENCE [LARGE SCALE GENOMIC DNA]</scope>
    <source>
        <strain evidence="3">JCM 4957</strain>
    </source>
</reference>
<evidence type="ECO:0000313" key="2">
    <source>
        <dbReference type="EMBL" id="GGY12672.1"/>
    </source>
</evidence>
<feature type="compositionally biased region" description="Basic and acidic residues" evidence="1">
    <location>
        <begin position="30"/>
        <end position="54"/>
    </location>
</feature>
<comment type="caution">
    <text evidence="2">The sequence shown here is derived from an EMBL/GenBank/DDBJ whole genome shotgun (WGS) entry which is preliminary data.</text>
</comment>
<name>A0ABQ2ZGZ3_9ACTN</name>
<proteinExistence type="predicted"/>
<protein>
    <submittedName>
        <fullName evidence="2">Uncharacterized protein</fullName>
    </submittedName>
</protein>
<gene>
    <name evidence="2" type="ORF">GCM10010384_17560</name>
</gene>
<dbReference type="Proteomes" id="UP000653308">
    <property type="component" value="Unassembled WGS sequence"/>
</dbReference>
<evidence type="ECO:0000313" key="3">
    <source>
        <dbReference type="Proteomes" id="UP000653308"/>
    </source>
</evidence>
<sequence>MNAEDFKGDPGDRELYERLLVERDGPVAKVLAERDPVPEPRGGPDPDAARHLAELEQALSPRRRKDTAA</sequence>
<accession>A0ABQ2ZGZ3</accession>
<evidence type="ECO:0000256" key="1">
    <source>
        <dbReference type="SAM" id="MobiDB-lite"/>
    </source>
</evidence>
<keyword evidence="3" id="KW-1185">Reference proteome</keyword>